<proteinExistence type="predicted"/>
<protein>
    <recommendedName>
        <fullName evidence="2">Fumarate lyase N-terminal domain-containing protein</fullName>
    </recommendedName>
</protein>
<evidence type="ECO:0000256" key="1">
    <source>
        <dbReference type="ARBA" id="ARBA00023239"/>
    </source>
</evidence>
<dbReference type="PRINTS" id="PR00149">
    <property type="entry name" value="FUMRATELYASE"/>
</dbReference>
<evidence type="ECO:0000259" key="2">
    <source>
        <dbReference type="Pfam" id="PF00206"/>
    </source>
</evidence>
<dbReference type="CDD" id="cd01595">
    <property type="entry name" value="Adenylsuccinate_lyase_like"/>
    <property type="match status" value="1"/>
</dbReference>
<dbReference type="GO" id="GO:0004018">
    <property type="term" value="F:N6-(1,2-dicarboxyethyl)AMP AMP-lyase (fumarate-forming) activity"/>
    <property type="evidence" value="ECO:0007669"/>
    <property type="project" value="TreeGrafter"/>
</dbReference>
<accession>A0A1F6BWI3</accession>
<dbReference type="Gene3D" id="1.20.200.10">
    <property type="entry name" value="Fumarase/aspartase (Central domain)"/>
    <property type="match status" value="1"/>
</dbReference>
<organism evidence="3 4">
    <name type="scientific">Candidatus Jorgensenbacteria bacterium RIFCSPLOWO2_01_FULL_45_25b</name>
    <dbReference type="NCBI Taxonomy" id="1798471"/>
    <lineage>
        <taxon>Bacteria</taxon>
        <taxon>Candidatus Joergenseniibacteriota</taxon>
    </lineage>
</organism>
<dbReference type="GO" id="GO:0005829">
    <property type="term" value="C:cytosol"/>
    <property type="evidence" value="ECO:0007669"/>
    <property type="project" value="TreeGrafter"/>
</dbReference>
<dbReference type="PANTHER" id="PTHR43172">
    <property type="entry name" value="ADENYLOSUCCINATE LYASE"/>
    <property type="match status" value="1"/>
</dbReference>
<evidence type="ECO:0000313" key="3">
    <source>
        <dbReference type="EMBL" id="OGG41280.1"/>
    </source>
</evidence>
<dbReference type="InterPro" id="IPR022761">
    <property type="entry name" value="Fumarate_lyase_N"/>
</dbReference>
<dbReference type="AlphaFoldDB" id="A0A1F6BWI3"/>
<sequence>MNLAMPGNPRYQPNSLVPFFGYDNLVGFMVEVELALLTTLAEAGLVPWEDIKLLTPEVRKRLLSITTTEVDEVERITKHDVRALVRIMQEILPEPLRRWTHLLLTSYDVVDTARALQFKRAHKRVVRPMIQHLVYVFRILAERYASTLQIGRTHGQHALPITVGFWLATILSRVLHNAKEMDCFADRLCGKVSGAVGAYNSQIATGVYEFKAGEETEIFEETLLGHLGEGLRTPPISTQILPPEPLAYYLFAVAGLSATLGQFGADSRQLTRTEIGEIAEPFLPGQVGSSTMAHKRNPFNFEILQGMWEGVQAEMGKVLSLLISEHQRDLVGSSLMRDLPTIVIRLVQQLDVLLRPDNEGVPFLERVVVDKEACDRNLAARGDIVLAELFYIALQIAGFVGDAHELVNHGAVKLAQREGVSLFTAIEQIAYTDAGVGMAWNKIPQATMDVLRDPRLYVGRATEKTLQVCRDADNYLRTSF</sequence>
<dbReference type="GO" id="GO:0070626">
    <property type="term" value="F:(S)-2-(5-amino-1-(5-phospho-D-ribosyl)imidazole-4-carboxamido) succinate lyase (fumarate-forming) activity"/>
    <property type="evidence" value="ECO:0007669"/>
    <property type="project" value="TreeGrafter"/>
</dbReference>
<keyword evidence="1" id="KW-0456">Lyase</keyword>
<comment type="caution">
    <text evidence="3">The sequence shown here is derived from an EMBL/GenBank/DDBJ whole genome shotgun (WGS) entry which is preliminary data.</text>
</comment>
<gene>
    <name evidence="3" type="ORF">A3A21_03950</name>
</gene>
<dbReference type="InterPro" id="IPR008948">
    <property type="entry name" value="L-Aspartase-like"/>
</dbReference>
<feature type="domain" description="Fumarate lyase N-terminal" evidence="2">
    <location>
        <begin position="65"/>
        <end position="308"/>
    </location>
</feature>
<dbReference type="STRING" id="1798471.A3A21_03950"/>
<dbReference type="Gene3D" id="1.10.275.10">
    <property type="entry name" value="Fumarase/aspartase (N-terminal domain)"/>
    <property type="match status" value="1"/>
</dbReference>
<dbReference type="InterPro" id="IPR024083">
    <property type="entry name" value="Fumarase/histidase_N"/>
</dbReference>
<evidence type="ECO:0000313" key="4">
    <source>
        <dbReference type="Proteomes" id="UP000176996"/>
    </source>
</evidence>
<dbReference type="PANTHER" id="PTHR43172:SF1">
    <property type="entry name" value="ADENYLOSUCCINATE LYASE"/>
    <property type="match status" value="1"/>
</dbReference>
<dbReference type="PROSITE" id="PS00163">
    <property type="entry name" value="FUMARATE_LYASES"/>
    <property type="match status" value="1"/>
</dbReference>
<dbReference type="GO" id="GO:0044208">
    <property type="term" value="P:'de novo' AMP biosynthetic process"/>
    <property type="evidence" value="ECO:0007669"/>
    <property type="project" value="TreeGrafter"/>
</dbReference>
<dbReference type="Pfam" id="PF00206">
    <property type="entry name" value="Lyase_1"/>
    <property type="match status" value="1"/>
</dbReference>
<dbReference type="EMBL" id="MFKK01000013">
    <property type="protein sequence ID" value="OGG41280.1"/>
    <property type="molecule type" value="Genomic_DNA"/>
</dbReference>
<name>A0A1F6BWI3_9BACT</name>
<dbReference type="InterPro" id="IPR020557">
    <property type="entry name" value="Fumarate_lyase_CS"/>
</dbReference>
<dbReference type="SUPFAM" id="SSF48557">
    <property type="entry name" value="L-aspartase-like"/>
    <property type="match status" value="1"/>
</dbReference>
<dbReference type="InterPro" id="IPR000362">
    <property type="entry name" value="Fumarate_lyase_fam"/>
</dbReference>
<dbReference type="Proteomes" id="UP000176996">
    <property type="component" value="Unassembled WGS sequence"/>
</dbReference>
<reference evidence="3 4" key="1">
    <citation type="journal article" date="2016" name="Nat. Commun.">
        <title>Thousands of microbial genomes shed light on interconnected biogeochemical processes in an aquifer system.</title>
        <authorList>
            <person name="Anantharaman K."/>
            <person name="Brown C.T."/>
            <person name="Hug L.A."/>
            <person name="Sharon I."/>
            <person name="Castelle C.J."/>
            <person name="Probst A.J."/>
            <person name="Thomas B.C."/>
            <person name="Singh A."/>
            <person name="Wilkins M.J."/>
            <person name="Karaoz U."/>
            <person name="Brodie E.L."/>
            <person name="Williams K.H."/>
            <person name="Hubbard S.S."/>
            <person name="Banfield J.F."/>
        </authorList>
    </citation>
    <scope>NUCLEOTIDE SEQUENCE [LARGE SCALE GENOMIC DNA]</scope>
</reference>